<sequence length="102" mass="10688">MALARCQVDDVTRDEMMRLTVKVEDHFAGHDGDDDNLGGGVFVKGLVGVEGKGDGPDKVIVDQNAVAYGVGGEGKISMDTGAHERLSDEGCGHGVPFWVTDG</sequence>
<accession>A0AAD1KRH8</accession>
<gene>
    <name evidence="1" type="ORF">KB1_23190</name>
</gene>
<name>A0AAD1KRH8_9ACTN</name>
<reference evidence="1" key="1">
    <citation type="submission" date="2021-06" db="EMBL/GenBank/DDBJ databases">
        <title>Genome sequence of Cutibacterium modestum strain KB17-24694.</title>
        <authorList>
            <person name="Dekio I."/>
            <person name="Asahina A."/>
            <person name="Nishida M."/>
        </authorList>
    </citation>
    <scope>NUCLEOTIDE SEQUENCE</scope>
    <source>
        <strain evidence="1">KB17-24694</strain>
    </source>
</reference>
<organism evidence="1 2">
    <name type="scientific">Cutibacterium modestum</name>
    <dbReference type="NCBI Taxonomy" id="2559073"/>
    <lineage>
        <taxon>Bacteria</taxon>
        <taxon>Bacillati</taxon>
        <taxon>Actinomycetota</taxon>
        <taxon>Actinomycetes</taxon>
        <taxon>Propionibacteriales</taxon>
        <taxon>Propionibacteriaceae</taxon>
        <taxon>Cutibacterium</taxon>
    </lineage>
</organism>
<dbReference type="Proteomes" id="UP000825072">
    <property type="component" value="Chromosome 1"/>
</dbReference>
<evidence type="ECO:0000313" key="2">
    <source>
        <dbReference type="Proteomes" id="UP000825072"/>
    </source>
</evidence>
<dbReference type="AlphaFoldDB" id="A0AAD1KRH8"/>
<protein>
    <submittedName>
        <fullName evidence="1">Uncharacterized protein</fullName>
    </submittedName>
</protein>
<proteinExistence type="predicted"/>
<dbReference type="EMBL" id="AP024747">
    <property type="protein sequence ID" value="BCY26329.1"/>
    <property type="molecule type" value="Genomic_DNA"/>
</dbReference>
<evidence type="ECO:0000313" key="1">
    <source>
        <dbReference type="EMBL" id="BCY26329.1"/>
    </source>
</evidence>